<proteinExistence type="predicted"/>
<sequence length="246" mass="27159">MIGCPTPDTAGRRGVAGGREWAVSQAEMIMSSRSFAEYRAMFAIDDRDLDGVVLDCAGGASSFVAEARAAGVRALAADPLYSHGVGAIADRLAADLSQGNAMIDANADRFVWKWYGSAERRREMRLNARSAFMSDLRRHPGSYLAAGLPRLPLADDSVDLVLCSHLLFTWAGRLDREWHRAAITEMSRVSRAEVRIFPLVRMGDGEPVDFLDELQAELRSDGLVCAVRRVPYEFQRGADRMLTVHR</sequence>
<dbReference type="Proteomes" id="UP000199202">
    <property type="component" value="Unassembled WGS sequence"/>
</dbReference>
<organism evidence="1 2">
    <name type="scientific">Nonomuraea jiangxiensis</name>
    <dbReference type="NCBI Taxonomy" id="633440"/>
    <lineage>
        <taxon>Bacteria</taxon>
        <taxon>Bacillati</taxon>
        <taxon>Actinomycetota</taxon>
        <taxon>Actinomycetes</taxon>
        <taxon>Streptosporangiales</taxon>
        <taxon>Streptosporangiaceae</taxon>
        <taxon>Nonomuraea</taxon>
    </lineage>
</organism>
<gene>
    <name evidence="1" type="ORF">SAMN05421869_115168</name>
</gene>
<evidence type="ECO:0000313" key="1">
    <source>
        <dbReference type="EMBL" id="SDK35000.1"/>
    </source>
</evidence>
<accession>A0A1G9B7H8</accession>
<evidence type="ECO:0008006" key="3">
    <source>
        <dbReference type="Google" id="ProtNLM"/>
    </source>
</evidence>
<dbReference type="AlphaFoldDB" id="A0A1G9B7H8"/>
<dbReference type="SUPFAM" id="SSF53335">
    <property type="entry name" value="S-adenosyl-L-methionine-dependent methyltransferases"/>
    <property type="match status" value="1"/>
</dbReference>
<keyword evidence="2" id="KW-1185">Reference proteome</keyword>
<dbReference type="Gene3D" id="3.40.50.150">
    <property type="entry name" value="Vaccinia Virus protein VP39"/>
    <property type="match status" value="1"/>
</dbReference>
<protein>
    <recommendedName>
        <fullName evidence="3">Methyltransferase domain-containing protein</fullName>
    </recommendedName>
</protein>
<name>A0A1G9B7H8_9ACTN</name>
<reference evidence="1 2" key="1">
    <citation type="submission" date="2016-10" db="EMBL/GenBank/DDBJ databases">
        <authorList>
            <person name="de Groot N.N."/>
        </authorList>
    </citation>
    <scope>NUCLEOTIDE SEQUENCE [LARGE SCALE GENOMIC DNA]</scope>
    <source>
        <strain evidence="1 2">CGMCC 4.6533</strain>
    </source>
</reference>
<dbReference type="EMBL" id="FNDJ01000015">
    <property type="protein sequence ID" value="SDK35000.1"/>
    <property type="molecule type" value="Genomic_DNA"/>
</dbReference>
<dbReference type="STRING" id="633440.SAMN05421869_115168"/>
<evidence type="ECO:0000313" key="2">
    <source>
        <dbReference type="Proteomes" id="UP000199202"/>
    </source>
</evidence>
<dbReference type="InterPro" id="IPR029063">
    <property type="entry name" value="SAM-dependent_MTases_sf"/>
</dbReference>